<reference evidence="4 7" key="2">
    <citation type="submission" date="2016-07" db="EMBL/GenBank/DDBJ databases">
        <title>Complete genome sequences of Bordetella pseudohinzii.</title>
        <authorList>
            <person name="Spilker T."/>
            <person name="Darrah R."/>
            <person name="LiPuma J.J."/>
        </authorList>
    </citation>
    <scope>NUCLEOTIDE SEQUENCE [LARGE SCALE GENOMIC DNA]</scope>
    <source>
        <strain evidence="4 7">HI4681</strain>
    </source>
</reference>
<evidence type="ECO:0000256" key="2">
    <source>
        <dbReference type="SAM" id="SignalP"/>
    </source>
</evidence>
<gene>
    <name evidence="4" type="ORF">BBN53_06575</name>
    <name evidence="5" type="ORF">ERS370011_01190</name>
</gene>
<keyword evidence="2" id="KW-0732">Signal</keyword>
<dbReference type="RefSeq" id="WP_043212844.1">
    <property type="nucleotide sequence ID" value="NZ_CAJGUQ010000470.1"/>
</dbReference>
<dbReference type="Proteomes" id="UP000053096">
    <property type="component" value="Unassembled WGS sequence"/>
</dbReference>
<evidence type="ECO:0000259" key="3">
    <source>
        <dbReference type="Pfam" id="PF13283"/>
    </source>
</evidence>
<name>A0A0J6C8Q6_9BORD</name>
<sequence>MIPRALILALALCGGLALAQEAPLTGAAWQYADQAYKSYDAGNYADALTQVNHALNARPDVARLQLLKVYTLQKLGRDQEALAAAQAAVEQGLDDPGLKAAIANLKPSPPKPASAPVARPAPRRASAYERGYPIATKAYADYKRGDMPAAEKGAERAFRTDPRQGNWALLWLDALVAQNKLAQAESAAGTALALGAPNQAELKARRDALRRQLAPPPAPPAPAVDDSAAALAYAAYARQDYPEAIRQARLALDADPDNPERQRLYTTALASGDRQQAAEAEIRLNDALAKTPGEATLLLQRAYLRQRLGEPELALADFRAAQATGQAPPSVTLDQAYALSALGRNPEAVEQLKQGIDMADAGQLPLDPQQRYNTRSAIANLSREWGASLSAGYRGARPANSSLGGAAISTPGDAVFSTAEVFWRPPQTNNRYGMLEAYARLSNTLYDEGSTFESVKFVDPCTGEVTDDSRARSERVQNTRTVTGWPSTIGALGLRYLLADTGLTFGLERRFFLGSATRQGTLYPQSSLVQCGIQRGFDQPRGINTVTRYRLDSDAGGWMGYMTYGYYHGRDLRTDVPSWLTVEGYSQLGYTWDSNDARFDVKSVDRKGNTTGTVASSDGKLTRDQAFATAELRVGRSFRLDQISNNLVIFPHVVVGADWLWQKNRASGVSYPPATIDYALSDNGRSWSLGVGPGLNLRYWFREDHYNAPRSYFDWSVQYRTPLGGGATERAKGLFMSMTLYY</sequence>
<feature type="domain" description="Bacteriophage N4 adsorption protein A C-terminal" evidence="3">
    <location>
        <begin position="621"/>
        <end position="737"/>
    </location>
</feature>
<dbReference type="EMBL" id="CP016440">
    <property type="protein sequence ID" value="ANY15594.1"/>
    <property type="molecule type" value="Genomic_DNA"/>
</dbReference>
<evidence type="ECO:0000313" key="6">
    <source>
        <dbReference type="Proteomes" id="UP000053096"/>
    </source>
</evidence>
<dbReference type="Pfam" id="PF13283">
    <property type="entry name" value="NfrA_C"/>
    <property type="match status" value="1"/>
</dbReference>
<proteinExistence type="predicted"/>
<dbReference type="SMART" id="SM00028">
    <property type="entry name" value="TPR"/>
    <property type="match status" value="4"/>
</dbReference>
<feature type="region of interest" description="Disordered" evidence="1">
    <location>
        <begin position="105"/>
        <end position="124"/>
    </location>
</feature>
<feature type="compositionally biased region" description="Low complexity" evidence="1">
    <location>
        <begin position="114"/>
        <end position="124"/>
    </location>
</feature>
<dbReference type="GO" id="GO:0016740">
    <property type="term" value="F:transferase activity"/>
    <property type="evidence" value="ECO:0007669"/>
    <property type="project" value="UniProtKB-KW"/>
</dbReference>
<reference evidence="5 6" key="1">
    <citation type="submission" date="2015-09" db="EMBL/GenBank/DDBJ databases">
        <authorList>
            <person name="Jackson K.R."/>
            <person name="Lunt B.L."/>
            <person name="Fisher J.N.B."/>
            <person name="Gardner A.V."/>
            <person name="Bailey M.E."/>
            <person name="Deus L.M."/>
            <person name="Earl A.S."/>
            <person name="Gibby P.D."/>
            <person name="Hartmann K.A."/>
            <person name="Liu J.E."/>
            <person name="Manci A.M."/>
            <person name="Nielsen D.A."/>
            <person name="Solomon M.B."/>
            <person name="Breakwell D.P."/>
            <person name="Burnett S.H."/>
            <person name="Grose J.H."/>
        </authorList>
    </citation>
    <scope>NUCLEOTIDE SEQUENCE [LARGE SCALE GENOMIC DNA]</scope>
    <source>
        <strain evidence="5 6">2789STDY5608636</strain>
    </source>
</reference>
<evidence type="ECO:0000256" key="1">
    <source>
        <dbReference type="SAM" id="MobiDB-lite"/>
    </source>
</evidence>
<dbReference type="InterPro" id="IPR025137">
    <property type="entry name" value="NfrA_C"/>
</dbReference>
<accession>A0A0M9I3P7</accession>
<evidence type="ECO:0000313" key="4">
    <source>
        <dbReference type="EMBL" id="ANY15594.1"/>
    </source>
</evidence>
<dbReference type="EMBL" id="CYTV01000002">
    <property type="protein sequence ID" value="CUI56500.1"/>
    <property type="molecule type" value="Genomic_DNA"/>
</dbReference>
<evidence type="ECO:0000313" key="7">
    <source>
        <dbReference type="Proteomes" id="UP000092950"/>
    </source>
</evidence>
<dbReference type="InterPro" id="IPR011990">
    <property type="entry name" value="TPR-like_helical_dom_sf"/>
</dbReference>
<dbReference type="SUPFAM" id="SSF48452">
    <property type="entry name" value="TPR-like"/>
    <property type="match status" value="1"/>
</dbReference>
<protein>
    <submittedName>
        <fullName evidence="5">Predicted O-linked N-acetylglucosamine transferase, SPINDLY family</fullName>
    </submittedName>
</protein>
<dbReference type="OrthoDB" id="7399085at2"/>
<evidence type="ECO:0000313" key="5">
    <source>
        <dbReference type="EMBL" id="CUI56500.1"/>
    </source>
</evidence>
<organism evidence="5 6">
    <name type="scientific">Bordetella pseudohinzii</name>
    <dbReference type="NCBI Taxonomy" id="1331258"/>
    <lineage>
        <taxon>Bacteria</taxon>
        <taxon>Pseudomonadati</taxon>
        <taxon>Pseudomonadota</taxon>
        <taxon>Betaproteobacteria</taxon>
        <taxon>Burkholderiales</taxon>
        <taxon>Alcaligenaceae</taxon>
        <taxon>Bordetella</taxon>
    </lineage>
</organism>
<feature type="chain" id="PRO_5005268908" evidence="2">
    <location>
        <begin position="20"/>
        <end position="742"/>
    </location>
</feature>
<accession>A0A0J6C8Q6</accession>
<dbReference type="AlphaFoldDB" id="A0A0J6C8Q6"/>
<keyword evidence="7" id="KW-1185">Reference proteome</keyword>
<dbReference type="KEGG" id="bpdz:BBN53_06575"/>
<dbReference type="InterPro" id="IPR019734">
    <property type="entry name" value="TPR_rpt"/>
</dbReference>
<dbReference type="Proteomes" id="UP000092950">
    <property type="component" value="Chromosome"/>
</dbReference>
<dbReference type="Gene3D" id="1.25.40.10">
    <property type="entry name" value="Tetratricopeptide repeat domain"/>
    <property type="match status" value="2"/>
</dbReference>
<keyword evidence="5" id="KW-0808">Transferase</keyword>
<feature type="signal peptide" evidence="2">
    <location>
        <begin position="1"/>
        <end position="19"/>
    </location>
</feature>